<dbReference type="InterPro" id="IPR011250">
    <property type="entry name" value="OMP/PagP_B-barrel"/>
</dbReference>
<dbReference type="PANTHER" id="PTHR41164:SF1">
    <property type="entry name" value="CURLI PRODUCTION ASSEMBLY_TRANSPORT COMPONENT CSGG"/>
    <property type="match status" value="1"/>
</dbReference>
<dbReference type="Proteomes" id="UP001193389">
    <property type="component" value="Chromosome"/>
</dbReference>
<dbReference type="RefSeq" id="WP_318348957.1">
    <property type="nucleotide sequence ID" value="NZ_AP018694.1"/>
</dbReference>
<gene>
    <name evidence="7" type="ORF">AQPE_5060</name>
</gene>
<feature type="transmembrane region" description="Helical" evidence="6">
    <location>
        <begin position="6"/>
        <end position="26"/>
    </location>
</feature>
<keyword evidence="2" id="KW-0732">Signal</keyword>
<dbReference type="EMBL" id="AP018694">
    <property type="protein sequence ID" value="BBE20865.1"/>
    <property type="molecule type" value="Genomic_DNA"/>
</dbReference>
<dbReference type="Pfam" id="PF03783">
    <property type="entry name" value="CsgG"/>
    <property type="match status" value="1"/>
</dbReference>
<reference evidence="7" key="1">
    <citation type="journal article" date="2020" name="Int. J. Syst. Evol. Microbiol.">
        <title>Aquipluma nitroreducens gen. nov. sp. nov., a novel facultatively anaerobic bacterium isolated from a freshwater lake.</title>
        <authorList>
            <person name="Watanabe M."/>
            <person name="Kojima H."/>
            <person name="Fukui M."/>
        </authorList>
    </citation>
    <scope>NUCLEOTIDE SEQUENCE</scope>
    <source>
        <strain evidence="7">MeG22</strain>
    </source>
</reference>
<dbReference type="InterPro" id="IPR005534">
    <property type="entry name" value="Curli_assmbl/transp-comp_CsgG"/>
</dbReference>
<evidence type="ECO:0000256" key="4">
    <source>
        <dbReference type="ARBA" id="ARBA00023139"/>
    </source>
</evidence>
<dbReference type="GO" id="GO:0030288">
    <property type="term" value="C:outer membrane-bounded periplasmic space"/>
    <property type="evidence" value="ECO:0007669"/>
    <property type="project" value="InterPro"/>
</dbReference>
<name>A0A5K7SH87_9BACT</name>
<organism evidence="7 8">
    <name type="scientific">Aquipluma nitroreducens</name>
    <dbReference type="NCBI Taxonomy" id="2010828"/>
    <lineage>
        <taxon>Bacteria</taxon>
        <taxon>Pseudomonadati</taxon>
        <taxon>Bacteroidota</taxon>
        <taxon>Bacteroidia</taxon>
        <taxon>Marinilabiliales</taxon>
        <taxon>Prolixibacteraceae</taxon>
        <taxon>Aquipluma</taxon>
    </lineage>
</organism>
<dbReference type="PANTHER" id="PTHR41164">
    <property type="entry name" value="CURLI PRODUCTION ASSEMBLY/TRANSPORT COMPONENT CSGG"/>
    <property type="match status" value="1"/>
</dbReference>
<keyword evidence="6" id="KW-1133">Transmembrane helix</keyword>
<accession>A0A5K7SH87</accession>
<evidence type="ECO:0000256" key="1">
    <source>
        <dbReference type="ARBA" id="ARBA00022475"/>
    </source>
</evidence>
<keyword evidence="3 6" id="KW-0472">Membrane</keyword>
<evidence type="ECO:0000256" key="6">
    <source>
        <dbReference type="SAM" id="Phobius"/>
    </source>
</evidence>
<evidence type="ECO:0000256" key="5">
    <source>
        <dbReference type="ARBA" id="ARBA00023288"/>
    </source>
</evidence>
<keyword evidence="6" id="KW-0812">Transmembrane</keyword>
<proteinExistence type="predicted"/>
<dbReference type="KEGG" id="anf:AQPE_5060"/>
<protein>
    <submittedName>
        <fullName evidence="7">Curli production assembly/transport component CsgG</fullName>
    </submittedName>
</protein>
<evidence type="ECO:0000313" key="7">
    <source>
        <dbReference type="EMBL" id="BBE20865.1"/>
    </source>
</evidence>
<keyword evidence="8" id="KW-1185">Reference proteome</keyword>
<keyword evidence="5" id="KW-0449">Lipoprotein</keyword>
<dbReference type="Gene3D" id="3.40.50.10610">
    <property type="entry name" value="ABC-type transport auxiliary lipoprotein component"/>
    <property type="match status" value="2"/>
</dbReference>
<keyword evidence="1" id="KW-1003">Cell membrane</keyword>
<sequence>MQKTILLRIFIALICMILVAACGSYMHQPMQSRRAILGPETPAKKILLDLPKAQEKIVVAVYKFRDQTGQYKASETGANWSTAVTQGATTILIRALEESGWFIPIERENMANLLNERKIIRTSRAQYEGGDQNNESLLPPLLFAGVILEGGIISYESNILTGGAGIRYFGADASGQYREDRVSIYIRAVSSANGKVLKTVYTTKSILSQEVSIGLFRYVKSKRLLEAETGFTYNEPSEICVTEAIEKAVQSLIIEGIQDKLWNLKNPKDTTSVAFNNYLEEKRTNYKTDPLGRVLEMNNRGKLVLGISAGSNTFMGDFTSGELRPRTSLSIGAALNSKIYIDSETGYHGLMVQKKVDDYSMFSDLSVRYVFLPFDKITPYLSVGMGFDYNRNGVGLSADRFLPQIKGTFGLEYMVRKNMGVSLSSGWNYYLSDRFDGARNGKYNDASWGISAGVKFYFFKLRQKVSYF</sequence>
<keyword evidence="4" id="KW-0564">Palmitate</keyword>
<dbReference type="AlphaFoldDB" id="A0A5K7SH87"/>
<evidence type="ECO:0000313" key="8">
    <source>
        <dbReference type="Proteomes" id="UP001193389"/>
    </source>
</evidence>
<dbReference type="SUPFAM" id="SSF56925">
    <property type="entry name" value="OMPA-like"/>
    <property type="match status" value="1"/>
</dbReference>
<evidence type="ECO:0000256" key="3">
    <source>
        <dbReference type="ARBA" id="ARBA00023136"/>
    </source>
</evidence>
<dbReference type="PROSITE" id="PS51257">
    <property type="entry name" value="PROKAR_LIPOPROTEIN"/>
    <property type="match status" value="1"/>
</dbReference>
<evidence type="ECO:0000256" key="2">
    <source>
        <dbReference type="ARBA" id="ARBA00022729"/>
    </source>
</evidence>